<evidence type="ECO:0000256" key="3">
    <source>
        <dbReference type="ARBA" id="ARBA00022596"/>
    </source>
</evidence>
<dbReference type="Pfam" id="PF00374">
    <property type="entry name" value="NiFeSe_Hases"/>
    <property type="match status" value="2"/>
</dbReference>
<keyword evidence="6" id="KW-0460">Magnesium</keyword>
<feature type="binding site" evidence="6">
    <location>
        <position position="439"/>
    </location>
    <ligand>
        <name>Ni(2+)</name>
        <dbReference type="ChEBI" id="CHEBI:49786"/>
    </ligand>
</feature>
<evidence type="ECO:0000313" key="8">
    <source>
        <dbReference type="Proteomes" id="UP000324298"/>
    </source>
</evidence>
<evidence type="ECO:0000256" key="4">
    <source>
        <dbReference type="ARBA" id="ARBA00022723"/>
    </source>
</evidence>
<comment type="caution">
    <text evidence="7">The sequence shown here is derived from an EMBL/GenBank/DDBJ whole genome shotgun (WGS) entry which is preliminary data.</text>
</comment>
<dbReference type="Proteomes" id="UP000324298">
    <property type="component" value="Unassembled WGS sequence"/>
</dbReference>
<feature type="binding site" evidence="6">
    <location>
        <position position="393"/>
    </location>
    <ligand>
        <name>Mg(2+)</name>
        <dbReference type="ChEBI" id="CHEBI:18420"/>
    </ligand>
</feature>
<comment type="similarity">
    <text evidence="2">Belongs to the [NiFe]/[NiFeSe] hydrogenase large subunit family.</text>
</comment>
<dbReference type="Gene3D" id="1.10.645.10">
    <property type="entry name" value="Cytochrome-c3 Hydrogenase, chain B"/>
    <property type="match status" value="1"/>
</dbReference>
<feature type="binding site" evidence="6">
    <location>
        <position position="43"/>
    </location>
    <ligand>
        <name>Mg(2+)</name>
        <dbReference type="ChEBI" id="CHEBI:18420"/>
    </ligand>
</feature>
<evidence type="ECO:0000256" key="6">
    <source>
        <dbReference type="PIRSR" id="PIRSR601501-1"/>
    </source>
</evidence>
<dbReference type="GO" id="GO:0016151">
    <property type="term" value="F:nickel cation binding"/>
    <property type="evidence" value="ECO:0007669"/>
    <property type="project" value="InterPro"/>
</dbReference>
<dbReference type="InterPro" id="IPR018194">
    <property type="entry name" value="Ni-dep_hyd_lsu_Ni_BS"/>
</dbReference>
<feature type="binding site" evidence="6">
    <location>
        <position position="65"/>
    </location>
    <ligand>
        <name>Fe cation</name>
        <dbReference type="ChEBI" id="CHEBI:24875"/>
    </ligand>
</feature>
<keyword evidence="3 6" id="KW-0533">Nickel</keyword>
<keyword evidence="6" id="KW-0408">Iron</keyword>
<accession>A0A5A9XFU1</accession>
<comment type="cofactor">
    <cofactor evidence="6">
        <name>Fe cation</name>
        <dbReference type="ChEBI" id="CHEBI:24875"/>
    </cofactor>
</comment>
<dbReference type="PROSITE" id="PS00508">
    <property type="entry name" value="NI_HGENASE_L_2"/>
    <property type="match status" value="1"/>
</dbReference>
<evidence type="ECO:0000313" key="7">
    <source>
        <dbReference type="EMBL" id="KAA0891754.1"/>
    </source>
</evidence>
<dbReference type="AlphaFoldDB" id="A0A5A9XFU1"/>
<organism evidence="7 8">
    <name type="scientific">Oryzomonas rubra</name>
    <dbReference type="NCBI Taxonomy" id="2509454"/>
    <lineage>
        <taxon>Bacteria</taxon>
        <taxon>Pseudomonadati</taxon>
        <taxon>Thermodesulfobacteriota</taxon>
        <taxon>Desulfuromonadia</taxon>
        <taxon>Geobacterales</taxon>
        <taxon>Geobacteraceae</taxon>
        <taxon>Oryzomonas</taxon>
    </lineage>
</organism>
<dbReference type="InterPro" id="IPR001501">
    <property type="entry name" value="Ni-dep_hyd_lsu"/>
</dbReference>
<dbReference type="PANTHER" id="PTHR43600">
    <property type="entry name" value="COENZYME F420 HYDROGENASE, SUBUNIT ALPHA"/>
    <property type="match status" value="1"/>
</dbReference>
<dbReference type="InterPro" id="IPR029014">
    <property type="entry name" value="NiFe-Hase_large"/>
</dbReference>
<feature type="binding site" evidence="6">
    <location>
        <position position="65"/>
    </location>
    <ligand>
        <name>Ni(2+)</name>
        <dbReference type="ChEBI" id="CHEBI:49786"/>
    </ligand>
</feature>
<dbReference type="PANTHER" id="PTHR43600:SF2">
    <property type="entry name" value="F420-NON-REDUCING HYDROGENASE VHU SUBUNIT A"/>
    <property type="match status" value="1"/>
</dbReference>
<feature type="binding site" evidence="6">
    <location>
        <position position="442"/>
    </location>
    <ligand>
        <name>Fe cation</name>
        <dbReference type="ChEBI" id="CHEBI:24875"/>
    </ligand>
</feature>
<comment type="cofactor">
    <cofactor evidence="1 6">
        <name>Ni(2+)</name>
        <dbReference type="ChEBI" id="CHEBI:49786"/>
    </cofactor>
</comment>
<keyword evidence="8" id="KW-1185">Reference proteome</keyword>
<evidence type="ECO:0000256" key="1">
    <source>
        <dbReference type="ARBA" id="ARBA00001967"/>
    </source>
</evidence>
<reference evidence="7 8" key="1">
    <citation type="submission" date="2019-04" db="EMBL/GenBank/DDBJ databases">
        <title>Geobacter ruber sp. nov., ferric-reducing bacteria isolated from paddy soil.</title>
        <authorList>
            <person name="Xu Z."/>
            <person name="Masuda Y."/>
            <person name="Itoh H."/>
            <person name="Senoo K."/>
        </authorList>
    </citation>
    <scope>NUCLEOTIDE SEQUENCE [LARGE SCALE GENOMIC DNA]</scope>
    <source>
        <strain evidence="7 8">Red88</strain>
    </source>
</reference>
<evidence type="ECO:0000256" key="5">
    <source>
        <dbReference type="ARBA" id="ARBA00023002"/>
    </source>
</evidence>
<gene>
    <name evidence="7" type="ORF">ET418_09965</name>
</gene>
<evidence type="ECO:0000256" key="2">
    <source>
        <dbReference type="ARBA" id="ARBA00009292"/>
    </source>
</evidence>
<dbReference type="GO" id="GO:0008901">
    <property type="term" value="F:ferredoxin hydrogenase activity"/>
    <property type="evidence" value="ECO:0007669"/>
    <property type="project" value="InterPro"/>
</dbReference>
<dbReference type="EMBL" id="SRSD01000005">
    <property type="protein sequence ID" value="KAA0891754.1"/>
    <property type="molecule type" value="Genomic_DNA"/>
</dbReference>
<keyword evidence="4 6" id="KW-0479">Metal-binding</keyword>
<proteinExistence type="inferred from homology"/>
<feature type="binding site" evidence="6">
    <location>
        <position position="445"/>
    </location>
    <ligand>
        <name>Mg(2+)</name>
        <dbReference type="ChEBI" id="CHEBI:18420"/>
    </ligand>
</feature>
<dbReference type="SUPFAM" id="SSF56762">
    <property type="entry name" value="HydB/Nqo4-like"/>
    <property type="match status" value="1"/>
</dbReference>
<dbReference type="RefSeq" id="WP_149307452.1">
    <property type="nucleotide sequence ID" value="NZ_SRSD01000005.1"/>
</dbReference>
<keyword evidence="5" id="KW-0560">Oxidoreductase</keyword>
<sequence length="469" mass="50535">MGTTITISPVSRIEGHAAITIQLDGAGQVAEARLHVREFRGFESFCLGRPFWEMPTITARICGICPVSHALAAAMAGERLMGVAIPPAAQHLRRILSLAQLILSHSLSFFHLSAPDIVLGLDSDPTERNIVGLARHRPEVIRKGVRLRQIGQEIVNLIGGGRLHPEHIVAGGMGEPLDEEGRDAIVALLPEARELTRFALDLWQERSEGFRSEMGPCGDFPSLFLGLVGVGGCLDHYSGRLRFADAAGGTVGDLAPEEYAAAIRETVATDSYLKPTECIFGGDRLYRVGPLARLSVAPFAAAPQAEQARKELLGGRRTATASLDYHQARLIEMLYAVERIAGLVDDPLCVDRQVLARAGVNASEGVGVTEAPRGTLIHHYHVDRDGLLTGVNLIVATAHNSRAMDRTITDIARQHLQGGALGEGLLNRVEHGIRLYDPCLSCATHAVGRMGMTVMLRSADGKVLDRAVR</sequence>
<name>A0A5A9XFU1_9BACT</name>
<dbReference type="OrthoDB" id="9761717at2"/>
<protein>
    <submittedName>
        <fullName evidence="7">Ni/Fe hydrogenase subunit alpha</fullName>
    </submittedName>
</protein>
<feature type="binding site" evidence="6">
    <location>
        <position position="62"/>
    </location>
    <ligand>
        <name>Mg(2+)</name>
        <dbReference type="ChEBI" id="CHEBI:18420"/>
    </ligand>
</feature>